<dbReference type="OrthoDB" id="121143at2"/>
<dbReference type="Proteomes" id="UP000295122">
    <property type="component" value="Unassembled WGS sequence"/>
</dbReference>
<sequence>MLLKRGILERIAEGSISLVFRRWRRPSVKTGGRLTTSIGIIAIDALDPVSAEEIGDADARRAGYASAAELRNELSGRPEGQLYRIAVRLVSADPRIALRADDRLGAEEIATLQTRLDRLDGAEPWTRRAMELVASEPGLRAADLAEAVGLDKPAFKARMRKLKALGLTESLDVGYRLSPRGRSLLKGLGDTERCS</sequence>
<dbReference type="InterPro" id="IPR036390">
    <property type="entry name" value="WH_DNA-bd_sf"/>
</dbReference>
<dbReference type="SUPFAM" id="SSF46785">
    <property type="entry name" value="Winged helix' DNA-binding domain"/>
    <property type="match status" value="1"/>
</dbReference>
<keyword evidence="2" id="KW-1185">Reference proteome</keyword>
<evidence type="ECO:0000313" key="2">
    <source>
        <dbReference type="Proteomes" id="UP000295122"/>
    </source>
</evidence>
<dbReference type="Gene3D" id="1.10.10.10">
    <property type="entry name" value="Winged helix-like DNA-binding domain superfamily/Winged helix DNA-binding domain"/>
    <property type="match status" value="1"/>
</dbReference>
<dbReference type="Pfam" id="PF13412">
    <property type="entry name" value="HTH_24"/>
    <property type="match status" value="1"/>
</dbReference>
<reference evidence="1 2" key="1">
    <citation type="submission" date="2019-03" db="EMBL/GenBank/DDBJ databases">
        <title>Genomic Encyclopedia of Type Strains, Phase IV (KMG-IV): sequencing the most valuable type-strain genomes for metagenomic binning, comparative biology and taxonomic classification.</title>
        <authorList>
            <person name="Goeker M."/>
        </authorList>
    </citation>
    <scope>NUCLEOTIDE SEQUENCE [LARGE SCALE GENOMIC DNA]</scope>
    <source>
        <strain evidence="1 2">DSM 25903</strain>
    </source>
</reference>
<evidence type="ECO:0008006" key="3">
    <source>
        <dbReference type="Google" id="ProtNLM"/>
    </source>
</evidence>
<comment type="caution">
    <text evidence="1">The sequence shown here is derived from an EMBL/GenBank/DDBJ whole genome shotgun (WGS) entry which is preliminary data.</text>
</comment>
<dbReference type="EMBL" id="SNZR01000011">
    <property type="protein sequence ID" value="TDR94524.1"/>
    <property type="molecule type" value="Genomic_DNA"/>
</dbReference>
<protein>
    <recommendedName>
        <fullName evidence="3">ASCH domain-containing protein</fullName>
    </recommendedName>
</protein>
<accession>A0A4R7C7C3</accession>
<proteinExistence type="predicted"/>
<dbReference type="AlphaFoldDB" id="A0A4R7C7C3"/>
<evidence type="ECO:0000313" key="1">
    <source>
        <dbReference type="EMBL" id="TDR94524.1"/>
    </source>
</evidence>
<gene>
    <name evidence="1" type="ORF">EV668_1812</name>
</gene>
<organism evidence="1 2">
    <name type="scientific">Enterovirga rhinocerotis</name>
    <dbReference type="NCBI Taxonomy" id="1339210"/>
    <lineage>
        <taxon>Bacteria</taxon>
        <taxon>Pseudomonadati</taxon>
        <taxon>Pseudomonadota</taxon>
        <taxon>Alphaproteobacteria</taxon>
        <taxon>Hyphomicrobiales</taxon>
        <taxon>Methylobacteriaceae</taxon>
        <taxon>Enterovirga</taxon>
    </lineage>
</organism>
<dbReference type="InterPro" id="IPR036388">
    <property type="entry name" value="WH-like_DNA-bd_sf"/>
</dbReference>
<name>A0A4R7C7C3_9HYPH</name>